<proteinExistence type="inferred from homology"/>
<comment type="subcellular location">
    <subcellularLocation>
        <location evidence="1">Cell membrane</location>
        <topology evidence="1">Multi-pass membrane protein</topology>
    </subcellularLocation>
</comment>
<gene>
    <name evidence="9" type="ORF">GCM10023321_08620</name>
</gene>
<keyword evidence="3" id="KW-1003">Cell membrane</keyword>
<sequence>MSRRGRFLVFAVGAAGLMALFVGALGGLPEFGGGFHPYRDRAVAAAWSRATTNAVSSVNFEQRALDTLGEEMILLGSVLAAAVLLRPADDEGEREPPADGRLLPTTVLAGYLLLPVTLVLSLSVVAHGAISPGGGFQGGVLAAGGLHLLYLAGSYRMLRRLRPDRWAVWAEAAGAGGFVAFGLAGLASAATFLAGLLPTGEPGRLASAGTVLVLNLAVGVAVFGGVVELLARFLRQEETLVGRGGR</sequence>
<evidence type="ECO:0000256" key="3">
    <source>
        <dbReference type="ARBA" id="ARBA00022475"/>
    </source>
</evidence>
<feature type="transmembrane region" description="Helical" evidence="7">
    <location>
        <begin position="7"/>
        <end position="28"/>
    </location>
</feature>
<dbReference type="InterPro" id="IPR050622">
    <property type="entry name" value="CPA3_antiporter_subunitB"/>
</dbReference>
<keyword evidence="10" id="KW-1185">Reference proteome</keyword>
<feature type="transmembrane region" description="Helical" evidence="7">
    <location>
        <begin position="108"/>
        <end position="130"/>
    </location>
</feature>
<dbReference type="InterPro" id="IPR007182">
    <property type="entry name" value="MnhB"/>
</dbReference>
<dbReference type="PANTHER" id="PTHR33932">
    <property type="entry name" value="NA(+)/H(+) ANTIPORTER SUBUNIT B"/>
    <property type="match status" value="1"/>
</dbReference>
<accession>A0ABP9PQU6</accession>
<reference evidence="10" key="1">
    <citation type="journal article" date="2019" name="Int. J. Syst. Evol. Microbiol.">
        <title>The Global Catalogue of Microorganisms (GCM) 10K type strain sequencing project: providing services to taxonomists for standard genome sequencing and annotation.</title>
        <authorList>
            <consortium name="The Broad Institute Genomics Platform"/>
            <consortium name="The Broad Institute Genome Sequencing Center for Infectious Disease"/>
            <person name="Wu L."/>
            <person name="Ma J."/>
        </authorList>
    </citation>
    <scope>NUCLEOTIDE SEQUENCE [LARGE SCALE GENOMIC DNA]</scope>
    <source>
        <strain evidence="10">JCM 18303</strain>
    </source>
</reference>
<feature type="domain" description="Na+/H+ antiporter MnhB subunit-related protein" evidence="8">
    <location>
        <begin position="111"/>
        <end position="227"/>
    </location>
</feature>
<dbReference type="RefSeq" id="WP_345702553.1">
    <property type="nucleotide sequence ID" value="NZ_BAABJP010000003.1"/>
</dbReference>
<evidence type="ECO:0000256" key="2">
    <source>
        <dbReference type="ARBA" id="ARBA00009425"/>
    </source>
</evidence>
<feature type="transmembrane region" description="Helical" evidence="7">
    <location>
        <begin position="72"/>
        <end position="88"/>
    </location>
</feature>
<dbReference type="Proteomes" id="UP001428817">
    <property type="component" value="Unassembled WGS sequence"/>
</dbReference>
<evidence type="ECO:0000256" key="4">
    <source>
        <dbReference type="ARBA" id="ARBA00022692"/>
    </source>
</evidence>
<keyword evidence="5 7" id="KW-1133">Transmembrane helix</keyword>
<feature type="transmembrane region" description="Helical" evidence="7">
    <location>
        <begin position="167"/>
        <end position="193"/>
    </location>
</feature>
<evidence type="ECO:0000256" key="1">
    <source>
        <dbReference type="ARBA" id="ARBA00004651"/>
    </source>
</evidence>
<comment type="caution">
    <text evidence="9">The sequence shown here is derived from an EMBL/GenBank/DDBJ whole genome shotgun (WGS) entry which is preliminary data.</text>
</comment>
<dbReference type="EMBL" id="BAABJP010000003">
    <property type="protein sequence ID" value="GAA5147582.1"/>
    <property type="molecule type" value="Genomic_DNA"/>
</dbReference>
<evidence type="ECO:0000256" key="7">
    <source>
        <dbReference type="SAM" id="Phobius"/>
    </source>
</evidence>
<evidence type="ECO:0000256" key="5">
    <source>
        <dbReference type="ARBA" id="ARBA00022989"/>
    </source>
</evidence>
<comment type="similarity">
    <text evidence="2">Belongs to the CPA3 antiporters (TC 2.A.63) subunit B family.</text>
</comment>
<dbReference type="PANTHER" id="PTHR33932:SF4">
    <property type="entry name" value="NA(+)_H(+) ANTIPORTER SUBUNIT B"/>
    <property type="match status" value="1"/>
</dbReference>
<evidence type="ECO:0000259" key="8">
    <source>
        <dbReference type="Pfam" id="PF04039"/>
    </source>
</evidence>
<name>A0ABP9PQU6_9PSEU</name>
<keyword evidence="4 7" id="KW-0812">Transmembrane</keyword>
<dbReference type="Pfam" id="PF04039">
    <property type="entry name" value="MnhB"/>
    <property type="match status" value="1"/>
</dbReference>
<keyword evidence="6 7" id="KW-0472">Membrane</keyword>
<evidence type="ECO:0000313" key="10">
    <source>
        <dbReference type="Proteomes" id="UP001428817"/>
    </source>
</evidence>
<organism evidence="9 10">
    <name type="scientific">Pseudonocardia eucalypti</name>
    <dbReference type="NCBI Taxonomy" id="648755"/>
    <lineage>
        <taxon>Bacteria</taxon>
        <taxon>Bacillati</taxon>
        <taxon>Actinomycetota</taxon>
        <taxon>Actinomycetes</taxon>
        <taxon>Pseudonocardiales</taxon>
        <taxon>Pseudonocardiaceae</taxon>
        <taxon>Pseudonocardia</taxon>
    </lineage>
</organism>
<feature type="transmembrane region" description="Helical" evidence="7">
    <location>
        <begin position="205"/>
        <end position="227"/>
    </location>
</feature>
<protein>
    <recommendedName>
        <fullName evidence="8">Na+/H+ antiporter MnhB subunit-related protein domain-containing protein</fullName>
    </recommendedName>
</protein>
<feature type="transmembrane region" description="Helical" evidence="7">
    <location>
        <begin position="136"/>
        <end position="155"/>
    </location>
</feature>
<evidence type="ECO:0000313" key="9">
    <source>
        <dbReference type="EMBL" id="GAA5147582.1"/>
    </source>
</evidence>
<evidence type="ECO:0000256" key="6">
    <source>
        <dbReference type="ARBA" id="ARBA00023136"/>
    </source>
</evidence>